<gene>
    <name evidence="1" type="ORF">H3Z82_14500</name>
</gene>
<sequence length="112" mass="12912">MGAQVKVKCQCGLRAEILTGGNMANHLTVDFFPCYCGHCREVVQANLKDTSPKCPTCKSDEIIPYTNPKLRAKTWKNTFIKYFKDDLTKGYYKCPKCQRMTLQFFHGSIFWD</sequence>
<proteinExistence type="predicted"/>
<dbReference type="AlphaFoldDB" id="A0A7W2R4I7"/>
<organism evidence="1 2">
    <name type="scientific">Gelidibacter maritimus</name>
    <dbReference type="NCBI Taxonomy" id="2761487"/>
    <lineage>
        <taxon>Bacteria</taxon>
        <taxon>Pseudomonadati</taxon>
        <taxon>Bacteroidota</taxon>
        <taxon>Flavobacteriia</taxon>
        <taxon>Flavobacteriales</taxon>
        <taxon>Flavobacteriaceae</taxon>
        <taxon>Gelidibacter</taxon>
    </lineage>
</organism>
<reference evidence="1 2" key="1">
    <citation type="submission" date="2020-07" db="EMBL/GenBank/DDBJ databases">
        <title>Bacterium isolated from marine sediment.</title>
        <authorList>
            <person name="Shang D."/>
        </authorList>
    </citation>
    <scope>NUCLEOTIDE SEQUENCE [LARGE SCALE GENOMIC DNA]</scope>
    <source>
        <strain evidence="1 2">F6074</strain>
    </source>
</reference>
<comment type="caution">
    <text evidence="1">The sequence shown here is derived from an EMBL/GenBank/DDBJ whole genome shotgun (WGS) entry which is preliminary data.</text>
</comment>
<evidence type="ECO:0000313" key="1">
    <source>
        <dbReference type="EMBL" id="MBA6153941.1"/>
    </source>
</evidence>
<evidence type="ECO:0000313" key="2">
    <source>
        <dbReference type="Proteomes" id="UP000541857"/>
    </source>
</evidence>
<name>A0A7W2R4I7_9FLAO</name>
<protein>
    <submittedName>
        <fullName evidence="1">Uncharacterized protein</fullName>
    </submittedName>
</protein>
<dbReference type="Proteomes" id="UP000541857">
    <property type="component" value="Unassembled WGS sequence"/>
</dbReference>
<accession>A0A7W2R4I7</accession>
<keyword evidence="2" id="KW-1185">Reference proteome</keyword>
<dbReference type="RefSeq" id="WP_182206227.1">
    <property type="nucleotide sequence ID" value="NZ_JACGLT010000012.1"/>
</dbReference>
<dbReference type="EMBL" id="JACGLT010000012">
    <property type="protein sequence ID" value="MBA6153941.1"/>
    <property type="molecule type" value="Genomic_DNA"/>
</dbReference>